<dbReference type="AlphaFoldDB" id="A0A6J6UB96"/>
<dbReference type="InterPro" id="IPR017790">
    <property type="entry name" value="Penicillin-binding_protein_2"/>
</dbReference>
<feature type="domain" description="Penicillin-binding protein transpeptidase" evidence="14">
    <location>
        <begin position="288"/>
        <end position="661"/>
    </location>
</feature>
<evidence type="ECO:0000256" key="12">
    <source>
        <dbReference type="ARBA" id="ARBA00023316"/>
    </source>
</evidence>
<dbReference type="GO" id="GO:0009252">
    <property type="term" value="P:peptidoglycan biosynthetic process"/>
    <property type="evidence" value="ECO:0007669"/>
    <property type="project" value="UniProtKB-KW"/>
</dbReference>
<evidence type="ECO:0000256" key="7">
    <source>
        <dbReference type="ARBA" id="ARBA00022801"/>
    </source>
</evidence>
<keyword evidence="5" id="KW-0645">Protease</keyword>
<evidence type="ECO:0000256" key="4">
    <source>
        <dbReference type="ARBA" id="ARBA00022519"/>
    </source>
</evidence>
<dbReference type="InterPro" id="IPR012338">
    <property type="entry name" value="Beta-lactam/transpept-like"/>
</dbReference>
<comment type="subcellular location">
    <subcellularLocation>
        <location evidence="2">Cell membrane</location>
    </subcellularLocation>
    <subcellularLocation>
        <location evidence="1">Membrane</location>
        <topology evidence="1">Single-pass membrane protein</topology>
    </subcellularLocation>
</comment>
<dbReference type="GO" id="GO:0008360">
    <property type="term" value="P:regulation of cell shape"/>
    <property type="evidence" value="ECO:0007669"/>
    <property type="project" value="UniProtKB-KW"/>
</dbReference>
<keyword evidence="6" id="KW-0812">Transmembrane</keyword>
<evidence type="ECO:0000256" key="1">
    <source>
        <dbReference type="ARBA" id="ARBA00004167"/>
    </source>
</evidence>
<keyword evidence="7" id="KW-0378">Hydrolase</keyword>
<keyword evidence="12" id="KW-0961">Cell wall biogenesis/degradation</keyword>
<evidence type="ECO:0000256" key="10">
    <source>
        <dbReference type="ARBA" id="ARBA00022989"/>
    </source>
</evidence>
<dbReference type="InterPro" id="IPR001460">
    <property type="entry name" value="PCN-bd_Tpept"/>
</dbReference>
<keyword evidence="3" id="KW-1003">Cell membrane</keyword>
<evidence type="ECO:0000259" key="15">
    <source>
        <dbReference type="Pfam" id="PF03717"/>
    </source>
</evidence>
<dbReference type="GO" id="GO:0009002">
    <property type="term" value="F:serine-type D-Ala-D-Ala carboxypeptidase activity"/>
    <property type="evidence" value="ECO:0007669"/>
    <property type="project" value="InterPro"/>
</dbReference>
<dbReference type="SUPFAM" id="SSF56601">
    <property type="entry name" value="beta-lactamase/transpeptidase-like"/>
    <property type="match status" value="1"/>
</dbReference>
<protein>
    <submittedName>
        <fullName evidence="16">Unannotated protein</fullName>
    </submittedName>
</protein>
<dbReference type="SUPFAM" id="SSF56519">
    <property type="entry name" value="Penicillin binding protein dimerisation domain"/>
    <property type="match status" value="1"/>
</dbReference>
<evidence type="ECO:0000256" key="8">
    <source>
        <dbReference type="ARBA" id="ARBA00022960"/>
    </source>
</evidence>
<dbReference type="Pfam" id="PF03717">
    <property type="entry name" value="PBP_dimer"/>
    <property type="match status" value="1"/>
</dbReference>
<dbReference type="Gene3D" id="3.90.1310.10">
    <property type="entry name" value="Penicillin-binding protein 2a (Domain 2)"/>
    <property type="match status" value="2"/>
</dbReference>
<accession>A0A6J6UB96</accession>
<dbReference type="GO" id="GO:0005886">
    <property type="term" value="C:plasma membrane"/>
    <property type="evidence" value="ECO:0007669"/>
    <property type="project" value="UniProtKB-SubCell"/>
</dbReference>
<dbReference type="NCBIfam" id="TIGR03423">
    <property type="entry name" value="pbp2_mrdA"/>
    <property type="match status" value="1"/>
</dbReference>
<organism evidence="16">
    <name type="scientific">freshwater metagenome</name>
    <dbReference type="NCBI Taxonomy" id="449393"/>
    <lineage>
        <taxon>unclassified sequences</taxon>
        <taxon>metagenomes</taxon>
        <taxon>ecological metagenomes</taxon>
    </lineage>
</organism>
<proteinExistence type="predicted"/>
<dbReference type="GO" id="GO:0071555">
    <property type="term" value="P:cell wall organization"/>
    <property type="evidence" value="ECO:0007669"/>
    <property type="project" value="UniProtKB-KW"/>
</dbReference>
<evidence type="ECO:0000256" key="13">
    <source>
        <dbReference type="SAM" id="MobiDB-lite"/>
    </source>
</evidence>
<dbReference type="PANTHER" id="PTHR30627">
    <property type="entry name" value="PEPTIDOGLYCAN D,D-TRANSPEPTIDASE"/>
    <property type="match status" value="1"/>
</dbReference>
<reference evidence="16" key="1">
    <citation type="submission" date="2020-05" db="EMBL/GenBank/DDBJ databases">
        <authorList>
            <person name="Chiriac C."/>
            <person name="Salcher M."/>
            <person name="Ghai R."/>
            <person name="Kavagutti S V."/>
        </authorList>
    </citation>
    <scope>NUCLEOTIDE SEQUENCE</scope>
</reference>
<dbReference type="InterPro" id="IPR036138">
    <property type="entry name" value="PBP_dimer_sf"/>
</dbReference>
<dbReference type="PANTHER" id="PTHR30627:SF2">
    <property type="entry name" value="PEPTIDOGLYCAN D,D-TRANSPEPTIDASE MRDA"/>
    <property type="match status" value="1"/>
</dbReference>
<dbReference type="Gene3D" id="3.40.710.10">
    <property type="entry name" value="DD-peptidase/beta-lactamase superfamily"/>
    <property type="match status" value="1"/>
</dbReference>
<feature type="region of interest" description="Disordered" evidence="13">
    <location>
        <begin position="682"/>
        <end position="715"/>
    </location>
</feature>
<evidence type="ECO:0000256" key="9">
    <source>
        <dbReference type="ARBA" id="ARBA00022984"/>
    </source>
</evidence>
<evidence type="ECO:0000259" key="14">
    <source>
        <dbReference type="Pfam" id="PF00905"/>
    </source>
</evidence>
<name>A0A6J6UB96_9ZZZZ</name>
<keyword evidence="4" id="KW-0997">Cell inner membrane</keyword>
<dbReference type="Gene3D" id="1.10.10.1230">
    <property type="entry name" value="Penicillin-binding protein, N-terminal non-catalytic domain, head sub-domain"/>
    <property type="match status" value="1"/>
</dbReference>
<dbReference type="GO" id="GO:0071972">
    <property type="term" value="F:peptidoglycan L,D-transpeptidase activity"/>
    <property type="evidence" value="ECO:0007669"/>
    <property type="project" value="TreeGrafter"/>
</dbReference>
<evidence type="ECO:0000256" key="2">
    <source>
        <dbReference type="ARBA" id="ARBA00004236"/>
    </source>
</evidence>
<dbReference type="EMBL" id="CAEZYW010000280">
    <property type="protein sequence ID" value="CAB4755709.1"/>
    <property type="molecule type" value="Genomic_DNA"/>
</dbReference>
<evidence type="ECO:0000256" key="3">
    <source>
        <dbReference type="ARBA" id="ARBA00022475"/>
    </source>
</evidence>
<evidence type="ECO:0000256" key="11">
    <source>
        <dbReference type="ARBA" id="ARBA00023136"/>
    </source>
</evidence>
<evidence type="ECO:0000256" key="6">
    <source>
        <dbReference type="ARBA" id="ARBA00022692"/>
    </source>
</evidence>
<keyword evidence="10" id="KW-1133">Transmembrane helix</keyword>
<feature type="domain" description="Penicillin-binding protein dimerisation" evidence="15">
    <location>
        <begin position="53"/>
        <end position="244"/>
    </location>
</feature>
<dbReference type="Pfam" id="PF00905">
    <property type="entry name" value="Transpeptidase"/>
    <property type="match status" value="1"/>
</dbReference>
<keyword evidence="11" id="KW-0472">Membrane</keyword>
<dbReference type="InterPro" id="IPR005311">
    <property type="entry name" value="PBP_dimer"/>
</dbReference>
<sequence>MSERSTLRLLILGVLVLSLLGTLVFRLFYLQLLSGESYRVAAKSNSAREVVNPAVRGLILDQAGRALVSNRTSMVVTINRVTLEREADGGEKVINRLAKALEIPAEQISDRLKTCGAEGAKPPPVCWNGSPYQPIPITSDVKASTALEIMENRTKFPGVIARLDAIRIYPTPFDVNAAHILGYLGPVTEDQLEKQGKSKAFDRLRRTDVVGRSGLESYYDTVLRGTPAVTTLEVDTGGRVTGTIDERPAVPGSYLVSSIDAKLQSVVEKQLVEAVLRAQEQGYPGDSGAAVVIDVRNGHVLAMASYPTYDPTIWVGGVTKKQFEALMNSDSLSSNAIQGLYAPGSTFKVVSTAAAGKEGLNLYGEYKCPNRVKLGSQIFRNFESAAYGKISLARALEVSCNTVFYGIADEFWLRGGGPDSTKASPDPIAEVARMFGLGSKTGIDLPGESAGRVSSRLFKGANWEAKKEVWCRNAVEGYPETRKTDPKLADYFTALDKENCADGFRWREGDALNAAIGQGDTAVTPLQLAMVYAAIANGGTVYEPQVIKGIMSPDGKVVEEIKPKVKSKVAVPKATIRFLQDSLPGVTTDGSGETPFEGFPLDQIPVASKTGSAQVTGNKVSTSWFASYAPADKPRYAIVMMVTQGGTGSKTSGPSVRAIYESIFGITGQDVNPSDSVFVGGAPRKELPTVRPDGTPVAPLGKDSGMQVAKAGASG</sequence>
<keyword evidence="9" id="KW-0573">Peptidoglycan synthesis</keyword>
<dbReference type="GO" id="GO:0008658">
    <property type="term" value="F:penicillin binding"/>
    <property type="evidence" value="ECO:0007669"/>
    <property type="project" value="InterPro"/>
</dbReference>
<gene>
    <name evidence="16" type="ORF">UFOPK2786_01541</name>
</gene>
<dbReference type="GO" id="GO:0006508">
    <property type="term" value="P:proteolysis"/>
    <property type="evidence" value="ECO:0007669"/>
    <property type="project" value="UniProtKB-KW"/>
</dbReference>
<dbReference type="InterPro" id="IPR050515">
    <property type="entry name" value="Beta-lactam/transpept"/>
</dbReference>
<keyword evidence="8" id="KW-0133">Cell shape</keyword>
<evidence type="ECO:0000313" key="16">
    <source>
        <dbReference type="EMBL" id="CAB4755709.1"/>
    </source>
</evidence>
<evidence type="ECO:0000256" key="5">
    <source>
        <dbReference type="ARBA" id="ARBA00022670"/>
    </source>
</evidence>